<dbReference type="GO" id="GO:0004563">
    <property type="term" value="F:beta-N-acetylhexosaminidase activity"/>
    <property type="evidence" value="ECO:0000318"/>
    <property type="project" value="GO_Central"/>
</dbReference>
<evidence type="ECO:0000259" key="5">
    <source>
        <dbReference type="Pfam" id="PF02838"/>
    </source>
</evidence>
<dbReference type="InterPro" id="IPR017853">
    <property type="entry name" value="GH"/>
</dbReference>
<sequence length="972" mass="106174">MSGVLVDGLFEGIEANRSDVVATVIAEAKRNAVFAAIVLEPRVRGEHSETAIQYALRLNRTDAMRALIAAGARLAEQPGASDGQGLLQSVALEPQMVNVLLNALLQSIATNDKATITDLLEAGIHVNATDGAASQNTPLHWAAHFANAETLQLLLDRGADPNATNAEGATPLHDAVRRGSADMVRLLLAANAQLDQAGRSGSYASRRPIDMLTEGPEAGEIRALFVAAEQCRRPEEEIEHLSWLERFDRVMQQAADSLAEDEYRVAMDRLHNQGPSQPMNADSSASSAERPAQMKAQSNQAMDQKGDGLTPPSASSGAQEDGSSATLSDEGAQPSSAQEQPQETSLDPSMADEQDTSIQLSDGDATADVVMSDLPIDNRLRITVPTLIAARPPTQLLWPSPQRMTQLPGRRLLLGSKVDVYMAPSTAGSDVDPVFEYLARGLGKQGCTVSRCLSPGRGSQITLRIKPTLQTRPESYRIIVERSGAVLVGGDVAGLRHAVSTLIQLSKLTEAVSGSQMDTDDDDNRGIPSVRISDWPLLPNRAFMLDVSRDKVPTLNSLKEIVDLMCLFKMNQLQLYMEHTFAYADHEVVWRGADPYTHAGHLAECPNGIDFGNRPSGPPDVPFSLCPVDPRLANVGLDETVDIGKGRSRPICEAEGTGDVYLQYLRQIRQACRKHKRTMMFWSDMLFDFDPLLMFSLPSDVIAMEWGYEANHPFDKRCQMMADAAIPFYTCCGTSSWNSITGRTQECISNIKSAVQAALRHDGLGSMITDWGDHGHTQPWSVSYPGLTAFAGLSWNRFATRCVEGVDDADDWNEVDLAALLDFHVFGTNADGLGRILLDLGNTYQLASTEPRLNRNGAALFHFFIFAGDDTHVWTHMDAQELRQCHKHLKQQLALLDAILARDKLTAETHLVKHSASLAELPNTARTDLANRLLALVGPYKDLWLARNRRGGMQDSLSRIEHTINCLLQTAQ</sequence>
<organism evidence="6 7">
    <name type="scientific">Monosiga brevicollis</name>
    <name type="common">Choanoflagellate</name>
    <dbReference type="NCBI Taxonomy" id="81824"/>
    <lineage>
        <taxon>Eukaryota</taxon>
        <taxon>Choanoflagellata</taxon>
        <taxon>Craspedida</taxon>
        <taxon>Salpingoecidae</taxon>
        <taxon>Monosiga</taxon>
    </lineage>
</organism>
<reference evidence="6 7" key="1">
    <citation type="journal article" date="2008" name="Nature">
        <title>The genome of the choanoflagellate Monosiga brevicollis and the origin of metazoans.</title>
        <authorList>
            <consortium name="JGI Sequencing"/>
            <person name="King N."/>
            <person name="Westbrook M.J."/>
            <person name="Young S.L."/>
            <person name="Kuo A."/>
            <person name="Abedin M."/>
            <person name="Chapman J."/>
            <person name="Fairclough S."/>
            <person name="Hellsten U."/>
            <person name="Isogai Y."/>
            <person name="Letunic I."/>
            <person name="Marr M."/>
            <person name="Pincus D."/>
            <person name="Putnam N."/>
            <person name="Rokas A."/>
            <person name="Wright K.J."/>
            <person name="Zuzow R."/>
            <person name="Dirks W."/>
            <person name="Good M."/>
            <person name="Goodstein D."/>
            <person name="Lemons D."/>
            <person name="Li W."/>
            <person name="Lyons J.B."/>
            <person name="Morris A."/>
            <person name="Nichols S."/>
            <person name="Richter D.J."/>
            <person name="Salamov A."/>
            <person name="Bork P."/>
            <person name="Lim W.A."/>
            <person name="Manning G."/>
            <person name="Miller W.T."/>
            <person name="McGinnis W."/>
            <person name="Shapiro H."/>
            <person name="Tjian R."/>
            <person name="Grigoriev I.V."/>
            <person name="Rokhsar D."/>
        </authorList>
    </citation>
    <scope>NUCLEOTIDE SEQUENCE [LARGE SCALE GENOMIC DNA]</scope>
    <source>
        <strain evidence="7">MX1 / ATCC 50154</strain>
    </source>
</reference>
<feature type="region of interest" description="Disordered" evidence="4">
    <location>
        <begin position="271"/>
        <end position="364"/>
    </location>
</feature>
<keyword evidence="2" id="KW-0326">Glycosidase</keyword>
<dbReference type="Proteomes" id="UP000001357">
    <property type="component" value="Unassembled WGS sequence"/>
</dbReference>
<evidence type="ECO:0000313" key="7">
    <source>
        <dbReference type="Proteomes" id="UP000001357"/>
    </source>
</evidence>
<dbReference type="PANTHER" id="PTHR22600">
    <property type="entry name" value="BETA-HEXOSAMINIDASE"/>
    <property type="match status" value="1"/>
</dbReference>
<dbReference type="Pfam" id="PF12796">
    <property type="entry name" value="Ank_2"/>
    <property type="match status" value="1"/>
</dbReference>
<dbReference type="SUPFAM" id="SSF48403">
    <property type="entry name" value="Ankyrin repeat"/>
    <property type="match status" value="1"/>
</dbReference>
<dbReference type="OMA" id="MWPIFQE"/>
<evidence type="ECO:0000256" key="1">
    <source>
        <dbReference type="ARBA" id="ARBA00022801"/>
    </source>
</evidence>
<dbReference type="Gene3D" id="1.25.40.20">
    <property type="entry name" value="Ankyrin repeat-containing domain"/>
    <property type="match status" value="1"/>
</dbReference>
<dbReference type="eggNOG" id="ENOG502RPUM">
    <property type="taxonomic scope" value="Eukaryota"/>
</dbReference>
<dbReference type="AlphaFoldDB" id="A9V9R8"/>
<keyword evidence="3" id="KW-0040">ANK repeat</keyword>
<dbReference type="RefSeq" id="XP_001749485.1">
    <property type="nucleotide sequence ID" value="XM_001749433.1"/>
</dbReference>
<dbReference type="Gene3D" id="3.30.379.10">
    <property type="entry name" value="Chitobiase/beta-hexosaminidase domain 2-like"/>
    <property type="match status" value="1"/>
</dbReference>
<dbReference type="InterPro" id="IPR029018">
    <property type="entry name" value="Hex-like_dom2"/>
</dbReference>
<feature type="compositionally biased region" description="Polar residues" evidence="4">
    <location>
        <begin position="273"/>
        <end position="287"/>
    </location>
</feature>
<proteinExistence type="predicted"/>
<dbReference type="GO" id="GO:0030203">
    <property type="term" value="P:glycosaminoglycan metabolic process"/>
    <property type="evidence" value="ECO:0000318"/>
    <property type="project" value="GO_Central"/>
</dbReference>
<dbReference type="InterPro" id="IPR002110">
    <property type="entry name" value="Ankyrin_rpt"/>
</dbReference>
<dbReference type="SUPFAM" id="SSF51445">
    <property type="entry name" value="(Trans)glycosidases"/>
    <property type="match status" value="1"/>
</dbReference>
<accession>A9V9R8</accession>
<feature type="compositionally biased region" description="Polar residues" evidence="4">
    <location>
        <begin position="312"/>
        <end position="347"/>
    </location>
</feature>
<dbReference type="InParanoid" id="A9V9R8"/>
<gene>
    <name evidence="6" type="ORF">MONBRDRAFT_28983</name>
</gene>
<dbReference type="GeneID" id="5894756"/>
<dbReference type="InterPro" id="IPR015882">
    <property type="entry name" value="HEX_bac_N"/>
</dbReference>
<dbReference type="STRING" id="81824.A9V9R8"/>
<dbReference type="SUPFAM" id="SSF55545">
    <property type="entry name" value="beta-N-acetylhexosaminidase-like domain"/>
    <property type="match status" value="1"/>
</dbReference>
<protein>
    <recommendedName>
        <fullName evidence="5">Beta-hexosaminidase bacterial type N-terminal domain-containing protein</fullName>
    </recommendedName>
</protein>
<evidence type="ECO:0000256" key="2">
    <source>
        <dbReference type="ARBA" id="ARBA00023295"/>
    </source>
</evidence>
<dbReference type="GO" id="GO:0016020">
    <property type="term" value="C:membrane"/>
    <property type="evidence" value="ECO:0000318"/>
    <property type="project" value="GO_Central"/>
</dbReference>
<keyword evidence="1" id="KW-0378">Hydrolase</keyword>
<dbReference type="InterPro" id="IPR036770">
    <property type="entry name" value="Ankyrin_rpt-contain_sf"/>
</dbReference>
<dbReference type="PANTHER" id="PTHR22600:SF26">
    <property type="entry name" value="BETA-N-ACETYLHEXOSAMINIDASE"/>
    <property type="match status" value="1"/>
</dbReference>
<dbReference type="PROSITE" id="PS50297">
    <property type="entry name" value="ANK_REP_REGION"/>
    <property type="match status" value="2"/>
</dbReference>
<dbReference type="InterPro" id="IPR025705">
    <property type="entry name" value="Beta_hexosaminidase_sua/sub"/>
</dbReference>
<name>A9V9R8_MONBE</name>
<evidence type="ECO:0000256" key="4">
    <source>
        <dbReference type="SAM" id="MobiDB-lite"/>
    </source>
</evidence>
<feature type="repeat" description="ANK" evidence="3">
    <location>
        <begin position="167"/>
        <end position="199"/>
    </location>
</feature>
<feature type="domain" description="Beta-hexosaminidase bacterial type N-terminal" evidence="5">
    <location>
        <begin position="397"/>
        <end position="535"/>
    </location>
</feature>
<dbReference type="SMART" id="SM00248">
    <property type="entry name" value="ANK"/>
    <property type="match status" value="4"/>
</dbReference>
<feature type="repeat" description="ANK" evidence="3">
    <location>
        <begin position="134"/>
        <end position="166"/>
    </location>
</feature>
<dbReference type="KEGG" id="mbr:MONBRDRAFT_28983"/>
<dbReference type="GO" id="GO:0005975">
    <property type="term" value="P:carbohydrate metabolic process"/>
    <property type="evidence" value="ECO:0007669"/>
    <property type="project" value="InterPro"/>
</dbReference>
<dbReference type="EMBL" id="CH991571">
    <property type="protein sequence ID" value="EDQ85770.1"/>
    <property type="molecule type" value="Genomic_DNA"/>
</dbReference>
<evidence type="ECO:0000256" key="3">
    <source>
        <dbReference type="PROSITE-ProRule" id="PRU00023"/>
    </source>
</evidence>
<dbReference type="PROSITE" id="PS50088">
    <property type="entry name" value="ANK_REPEAT"/>
    <property type="match status" value="2"/>
</dbReference>
<evidence type="ECO:0000313" key="6">
    <source>
        <dbReference type="EMBL" id="EDQ85770.1"/>
    </source>
</evidence>
<keyword evidence="7" id="KW-1185">Reference proteome</keyword>
<dbReference type="Pfam" id="PF02838">
    <property type="entry name" value="Glyco_hydro_20b"/>
    <property type="match status" value="1"/>
</dbReference>
<dbReference type="Gene3D" id="3.20.20.80">
    <property type="entry name" value="Glycosidases"/>
    <property type="match status" value="2"/>
</dbReference>